<reference evidence="8 9" key="1">
    <citation type="submission" date="2020-08" db="EMBL/GenBank/DDBJ databases">
        <title>Genomic Encyclopedia of Type Strains, Phase IV (KMG-IV): sequencing the most valuable type-strain genomes for metagenomic binning, comparative biology and taxonomic classification.</title>
        <authorList>
            <person name="Goeker M."/>
        </authorList>
    </citation>
    <scope>NUCLEOTIDE SEQUENCE [LARGE SCALE GENOMIC DNA]</scope>
    <source>
        <strain evidence="8 9">DSM 27471</strain>
    </source>
</reference>
<evidence type="ECO:0000256" key="3">
    <source>
        <dbReference type="ARBA" id="ARBA00012098"/>
    </source>
</evidence>
<feature type="active site" description="Proton donor" evidence="5">
    <location>
        <position position="131"/>
    </location>
</feature>
<evidence type="ECO:0000256" key="7">
    <source>
        <dbReference type="RuleBase" id="RU364069"/>
    </source>
</evidence>
<dbReference type="GO" id="GO:0019305">
    <property type="term" value="P:dTDP-rhamnose biosynthetic process"/>
    <property type="evidence" value="ECO:0007669"/>
    <property type="project" value="UniProtKB-UniRule"/>
</dbReference>
<dbReference type="AlphaFoldDB" id="A0A7W5DRG3"/>
<dbReference type="Pfam" id="PF00908">
    <property type="entry name" value="dTDP_sugar_isom"/>
    <property type="match status" value="1"/>
</dbReference>
<dbReference type="InterPro" id="IPR000888">
    <property type="entry name" value="RmlC-like"/>
</dbReference>
<evidence type="ECO:0000313" key="8">
    <source>
        <dbReference type="EMBL" id="MBB3187732.1"/>
    </source>
</evidence>
<dbReference type="EMBL" id="JACHYB010000001">
    <property type="protein sequence ID" value="MBB3187732.1"/>
    <property type="molecule type" value="Genomic_DNA"/>
</dbReference>
<dbReference type="InterPro" id="IPR011051">
    <property type="entry name" value="RmlC_Cupin_sf"/>
</dbReference>
<proteinExistence type="inferred from homology"/>
<dbReference type="RefSeq" id="WP_183413460.1">
    <property type="nucleotide sequence ID" value="NZ_JACHYB010000001.1"/>
</dbReference>
<organism evidence="8 9">
    <name type="scientific">Microbacter margulisiae</name>
    <dbReference type="NCBI Taxonomy" id="1350067"/>
    <lineage>
        <taxon>Bacteria</taxon>
        <taxon>Pseudomonadati</taxon>
        <taxon>Bacteroidota</taxon>
        <taxon>Bacteroidia</taxon>
        <taxon>Bacteroidales</taxon>
        <taxon>Porphyromonadaceae</taxon>
        <taxon>Microbacter</taxon>
    </lineage>
</organism>
<dbReference type="GO" id="GO:0008830">
    <property type="term" value="F:dTDP-4-dehydrorhamnose 3,5-epimerase activity"/>
    <property type="evidence" value="ECO:0007669"/>
    <property type="project" value="UniProtKB-UniRule"/>
</dbReference>
<gene>
    <name evidence="8" type="ORF">FHX64_001895</name>
</gene>
<dbReference type="PANTHER" id="PTHR21047:SF2">
    <property type="entry name" value="THYMIDINE DIPHOSPHO-4-KETO-RHAMNOSE 3,5-EPIMERASE"/>
    <property type="match status" value="1"/>
</dbReference>
<protein>
    <recommendedName>
        <fullName evidence="4 7">dTDP-4-dehydrorhamnose 3,5-epimerase</fullName>
        <ecNumber evidence="3 7">5.1.3.13</ecNumber>
    </recommendedName>
    <alternativeName>
        <fullName evidence="7">Thymidine diphospho-4-keto-rhamnose 3,5-epimerase</fullName>
    </alternativeName>
</protein>
<evidence type="ECO:0000256" key="1">
    <source>
        <dbReference type="ARBA" id="ARBA00001298"/>
    </source>
</evidence>
<evidence type="ECO:0000256" key="5">
    <source>
        <dbReference type="PIRSR" id="PIRSR600888-1"/>
    </source>
</evidence>
<dbReference type="Proteomes" id="UP000544222">
    <property type="component" value="Unassembled WGS sequence"/>
</dbReference>
<evidence type="ECO:0000256" key="6">
    <source>
        <dbReference type="PIRSR" id="PIRSR600888-3"/>
    </source>
</evidence>
<evidence type="ECO:0000313" key="9">
    <source>
        <dbReference type="Proteomes" id="UP000544222"/>
    </source>
</evidence>
<evidence type="ECO:0000256" key="4">
    <source>
        <dbReference type="ARBA" id="ARBA00019595"/>
    </source>
</evidence>
<keyword evidence="9" id="KW-1185">Reference proteome</keyword>
<comment type="catalytic activity">
    <reaction evidence="1 7">
        <text>dTDP-4-dehydro-6-deoxy-alpha-D-glucose = dTDP-4-dehydro-beta-L-rhamnose</text>
        <dbReference type="Rhea" id="RHEA:16969"/>
        <dbReference type="ChEBI" id="CHEBI:57649"/>
        <dbReference type="ChEBI" id="CHEBI:62830"/>
        <dbReference type="EC" id="5.1.3.13"/>
    </reaction>
</comment>
<feature type="active site" description="Proton acceptor" evidence="5">
    <location>
        <position position="61"/>
    </location>
</feature>
<dbReference type="SUPFAM" id="SSF51182">
    <property type="entry name" value="RmlC-like cupins"/>
    <property type="match status" value="1"/>
</dbReference>
<accession>A0A7W5DRG3</accession>
<name>A0A7W5DRG3_9PORP</name>
<dbReference type="NCBIfam" id="TIGR01221">
    <property type="entry name" value="rmlC"/>
    <property type="match status" value="1"/>
</dbReference>
<dbReference type="PANTHER" id="PTHR21047">
    <property type="entry name" value="DTDP-6-DEOXY-D-GLUCOSE-3,5 EPIMERASE"/>
    <property type="match status" value="1"/>
</dbReference>
<evidence type="ECO:0000256" key="2">
    <source>
        <dbReference type="ARBA" id="ARBA00001997"/>
    </source>
</evidence>
<dbReference type="GO" id="GO:0005829">
    <property type="term" value="C:cytosol"/>
    <property type="evidence" value="ECO:0007669"/>
    <property type="project" value="TreeGrafter"/>
</dbReference>
<feature type="site" description="Participates in a stacking interaction with the thymidine ring of dTDP-4-oxo-6-deoxyglucose" evidence="6">
    <location>
        <position position="137"/>
    </location>
</feature>
<comment type="subunit">
    <text evidence="7">Homodimer.</text>
</comment>
<dbReference type="InterPro" id="IPR014710">
    <property type="entry name" value="RmlC-like_jellyroll"/>
</dbReference>
<sequence>MEIIKTQIPDLLIVKNRFFKDERGFFMEHYNKKQLAEHNIHIAFCQDNLSQSSYGVIRGLHYQLAPHAQTKLVSVIVGRVWDVAVDLRKGSPTFGQWVGIELSDDNKTHFLIPQGFAHGFSVLSETAIFSYKCDQYYNQPAERGIRFDDPALAIDWRIPTDQAIVSPKDKIHPDFAEAEMNFNFISH</sequence>
<dbReference type="CDD" id="cd00438">
    <property type="entry name" value="cupin_RmlC"/>
    <property type="match status" value="1"/>
</dbReference>
<comment type="similarity">
    <text evidence="7">Belongs to the dTDP-4-dehydrorhamnose 3,5-epimerase family.</text>
</comment>
<comment type="caution">
    <text evidence="8">The sequence shown here is derived from an EMBL/GenBank/DDBJ whole genome shotgun (WGS) entry which is preliminary data.</text>
</comment>
<dbReference type="Gene3D" id="2.60.120.10">
    <property type="entry name" value="Jelly Rolls"/>
    <property type="match status" value="1"/>
</dbReference>
<comment type="function">
    <text evidence="2 7">Catalyzes the epimerization of the C3' and C5'positions of dTDP-6-deoxy-D-xylo-4-hexulose, forming dTDP-6-deoxy-L-lyxo-4-hexulose.</text>
</comment>
<dbReference type="EC" id="5.1.3.13" evidence="3 7"/>
<dbReference type="GO" id="GO:0000271">
    <property type="term" value="P:polysaccharide biosynthetic process"/>
    <property type="evidence" value="ECO:0007669"/>
    <property type="project" value="TreeGrafter"/>
</dbReference>
<keyword evidence="7 8" id="KW-0413">Isomerase</keyword>
<comment type="pathway">
    <text evidence="7">Carbohydrate biosynthesis; dTDP-L-rhamnose biosynthesis.</text>
</comment>
<dbReference type="UniPathway" id="UPA00124"/>